<dbReference type="RefSeq" id="WP_139802098.1">
    <property type="nucleotide sequence ID" value="NZ_MVHE01000292.1"/>
</dbReference>
<dbReference type="Pfam" id="PF00823">
    <property type="entry name" value="PPE"/>
    <property type="match status" value="1"/>
</dbReference>
<name>A0A1W9YXI5_MYCAN</name>
<dbReference type="EMBL" id="MVHE01000292">
    <property type="protein sequence ID" value="ORA04764.1"/>
    <property type="molecule type" value="Genomic_DNA"/>
</dbReference>
<keyword evidence="4" id="KW-1185">Reference proteome</keyword>
<dbReference type="PANTHER" id="PTHR46766:SF1">
    <property type="entry name" value="GLUTAMINE-RICH PROTEIN 2"/>
    <property type="match status" value="1"/>
</dbReference>
<evidence type="ECO:0000313" key="4">
    <source>
        <dbReference type="Proteomes" id="UP000192284"/>
    </source>
</evidence>
<protein>
    <submittedName>
        <fullName evidence="3">PPE family protein</fullName>
    </submittedName>
</protein>
<sequence>MNFSVLPPEVNSALILAGAGSQPMLEAAAAWGGLADELGLAAASFGSVTSGLVNGSWQGASSVAMAAAAVPYVNWLSSAAAQAGQAASHAGAMAAEFEAVRAAMVSPALVSANRSSLVSLVLSNLFGQNAQAIAALDGLYEEMWALDVSAMSSYHAGA</sequence>
<dbReference type="Proteomes" id="UP000192284">
    <property type="component" value="Unassembled WGS sequence"/>
</dbReference>
<dbReference type="SUPFAM" id="SSF140459">
    <property type="entry name" value="PE/PPE dimer-like"/>
    <property type="match status" value="1"/>
</dbReference>
<proteinExistence type="inferred from homology"/>
<dbReference type="InterPro" id="IPR000030">
    <property type="entry name" value="PPE_dom"/>
</dbReference>
<feature type="domain" description="PPE" evidence="2">
    <location>
        <begin position="2"/>
        <end position="158"/>
    </location>
</feature>
<feature type="non-terminal residue" evidence="3">
    <location>
        <position position="158"/>
    </location>
</feature>
<dbReference type="InterPro" id="IPR038332">
    <property type="entry name" value="PPE_sf"/>
</dbReference>
<accession>A0A1W9YXI5</accession>
<organism evidence="3 4">
    <name type="scientific">Mycobacterium angelicum</name>
    <dbReference type="NCBI Taxonomy" id="470074"/>
    <lineage>
        <taxon>Bacteria</taxon>
        <taxon>Bacillati</taxon>
        <taxon>Actinomycetota</taxon>
        <taxon>Actinomycetes</taxon>
        <taxon>Mycobacteriales</taxon>
        <taxon>Mycobacteriaceae</taxon>
        <taxon>Mycobacterium</taxon>
    </lineage>
</organism>
<comment type="caution">
    <text evidence="3">The sequence shown here is derived from an EMBL/GenBank/DDBJ whole genome shotgun (WGS) entry which is preliminary data.</text>
</comment>
<evidence type="ECO:0000259" key="2">
    <source>
        <dbReference type="Pfam" id="PF00823"/>
    </source>
</evidence>
<dbReference type="PANTHER" id="PTHR46766">
    <property type="entry name" value="GLUTAMINE-RICH PROTEIN 2"/>
    <property type="match status" value="1"/>
</dbReference>
<evidence type="ECO:0000313" key="3">
    <source>
        <dbReference type="EMBL" id="ORA04764.1"/>
    </source>
</evidence>
<gene>
    <name evidence="3" type="ORF">BST12_29465</name>
</gene>
<evidence type="ECO:0000256" key="1">
    <source>
        <dbReference type="ARBA" id="ARBA00010652"/>
    </source>
</evidence>
<dbReference type="Gene3D" id="1.20.1260.20">
    <property type="entry name" value="PPE superfamily"/>
    <property type="match status" value="1"/>
</dbReference>
<dbReference type="GO" id="GO:0052572">
    <property type="term" value="P:response to host immune response"/>
    <property type="evidence" value="ECO:0007669"/>
    <property type="project" value="TreeGrafter"/>
</dbReference>
<reference evidence="3 4" key="1">
    <citation type="submission" date="2017-02" db="EMBL/GenBank/DDBJ databases">
        <title>The new phylogeny of genus Mycobacterium.</title>
        <authorList>
            <person name="Tortoli E."/>
            <person name="Trovato A."/>
            <person name="Cirillo D.M."/>
        </authorList>
    </citation>
    <scope>NUCLEOTIDE SEQUENCE [LARGE SCALE GENOMIC DNA]</scope>
    <source>
        <strain evidence="3 4">DSM 45057</strain>
    </source>
</reference>
<comment type="similarity">
    <text evidence="1">Belongs to the mycobacterial PPE family.</text>
</comment>
<dbReference type="OrthoDB" id="4709210at2"/>
<dbReference type="AlphaFoldDB" id="A0A1W9YXI5"/>